<dbReference type="PROSITE" id="PS01332">
    <property type="entry name" value="HTH_RRF2_1"/>
    <property type="match status" value="1"/>
</dbReference>
<dbReference type="AlphaFoldDB" id="A0A6N7S3D4"/>
<reference evidence="3 4" key="1">
    <citation type="journal article" date="2019" name="Nat. Med.">
        <title>A library of human gut bacterial isolates paired with longitudinal multiomics data enables mechanistic microbiome research.</title>
        <authorList>
            <person name="Poyet M."/>
            <person name="Groussin M."/>
            <person name="Gibbons S.M."/>
            <person name="Avila-Pacheco J."/>
            <person name="Jiang X."/>
            <person name="Kearney S.M."/>
            <person name="Perrotta A.R."/>
            <person name="Berdy B."/>
            <person name="Zhao S."/>
            <person name="Lieberman T.D."/>
            <person name="Swanson P.K."/>
            <person name="Smith M."/>
            <person name="Roesemann S."/>
            <person name="Alexander J.E."/>
            <person name="Rich S.A."/>
            <person name="Livny J."/>
            <person name="Vlamakis H."/>
            <person name="Clish C."/>
            <person name="Bullock K."/>
            <person name="Deik A."/>
            <person name="Scott J."/>
            <person name="Pierce K.A."/>
            <person name="Xavier R.J."/>
            <person name="Alm E.J."/>
        </authorList>
    </citation>
    <scope>NUCLEOTIDE SEQUENCE [LARGE SCALE GENOMIC DNA]</scope>
    <source>
        <strain evidence="1 3">BIOML-A4</strain>
        <strain evidence="2 4">BIOML-A5</strain>
    </source>
</reference>
<dbReference type="Gene3D" id="1.10.10.10">
    <property type="entry name" value="Winged helix-like DNA-binding domain superfamily/Winged helix DNA-binding domain"/>
    <property type="match status" value="1"/>
</dbReference>
<protein>
    <submittedName>
        <fullName evidence="1">Transcriptional regulator</fullName>
    </submittedName>
</protein>
<dbReference type="Proteomes" id="UP000480929">
    <property type="component" value="Unassembled WGS sequence"/>
</dbReference>
<evidence type="ECO:0000313" key="1">
    <source>
        <dbReference type="EMBL" id="MSA88018.1"/>
    </source>
</evidence>
<dbReference type="PANTHER" id="PTHR33221:SF15">
    <property type="entry name" value="HTH-TYPE TRANSCRIPTIONAL REGULATOR YWGB-RELATED"/>
    <property type="match status" value="1"/>
</dbReference>
<dbReference type="GO" id="GO:0003700">
    <property type="term" value="F:DNA-binding transcription factor activity"/>
    <property type="evidence" value="ECO:0007669"/>
    <property type="project" value="TreeGrafter"/>
</dbReference>
<gene>
    <name evidence="2" type="ORF">GKD88_01565</name>
    <name evidence="1" type="ORF">GKE08_01555</name>
</gene>
<dbReference type="RefSeq" id="WP_154237654.1">
    <property type="nucleotide sequence ID" value="NZ_CALJPI010000184.1"/>
</dbReference>
<dbReference type="PANTHER" id="PTHR33221">
    <property type="entry name" value="WINGED HELIX-TURN-HELIX TRANSCRIPTIONAL REGULATOR, RRF2 FAMILY"/>
    <property type="match status" value="1"/>
</dbReference>
<comment type="caution">
    <text evidence="1">The sequence shown here is derived from an EMBL/GenBank/DDBJ whole genome shotgun (WGS) entry which is preliminary data.</text>
</comment>
<name>A0A6N7S3D4_9FIRM</name>
<keyword evidence="4" id="KW-1185">Reference proteome</keyword>
<dbReference type="InterPro" id="IPR030489">
    <property type="entry name" value="TR_Rrf2-type_CS"/>
</dbReference>
<sequence length="156" mass="17508">MTSDLTVAIHAAVYLAHKNAPQSSDELAANICTHPVRVRKLMAALCRAGIAVSQEGSEGGYRLNQDPRRITLRQITEALNVALVESKWQSGDPEMTCLVASGMAKEMDKIYHQLNEQCLESLNRLTLWDLLQNLFASQPHNIIMKKKEEQSHENIR</sequence>
<accession>A0A6N7S3D4</accession>
<evidence type="ECO:0000313" key="3">
    <source>
        <dbReference type="Proteomes" id="UP000433575"/>
    </source>
</evidence>
<evidence type="ECO:0000313" key="2">
    <source>
        <dbReference type="EMBL" id="MSC31814.1"/>
    </source>
</evidence>
<proteinExistence type="predicted"/>
<dbReference type="SUPFAM" id="SSF46785">
    <property type="entry name" value="Winged helix' DNA-binding domain"/>
    <property type="match status" value="1"/>
</dbReference>
<dbReference type="PROSITE" id="PS51197">
    <property type="entry name" value="HTH_RRF2_2"/>
    <property type="match status" value="1"/>
</dbReference>
<dbReference type="InterPro" id="IPR036390">
    <property type="entry name" value="WH_DNA-bd_sf"/>
</dbReference>
<dbReference type="InterPro" id="IPR036388">
    <property type="entry name" value="WH-like_DNA-bd_sf"/>
</dbReference>
<dbReference type="EMBL" id="WKPJ01000001">
    <property type="protein sequence ID" value="MSA88018.1"/>
    <property type="molecule type" value="Genomic_DNA"/>
</dbReference>
<dbReference type="GO" id="GO:0005829">
    <property type="term" value="C:cytosol"/>
    <property type="evidence" value="ECO:0007669"/>
    <property type="project" value="TreeGrafter"/>
</dbReference>
<dbReference type="Pfam" id="PF02082">
    <property type="entry name" value="Rrf2"/>
    <property type="match status" value="1"/>
</dbReference>
<dbReference type="InterPro" id="IPR000944">
    <property type="entry name" value="Tscrpt_reg_Rrf2"/>
</dbReference>
<organism evidence="1 3">
    <name type="scientific">Holdemania massiliensis</name>
    <dbReference type="NCBI Taxonomy" id="1468449"/>
    <lineage>
        <taxon>Bacteria</taxon>
        <taxon>Bacillati</taxon>
        <taxon>Bacillota</taxon>
        <taxon>Erysipelotrichia</taxon>
        <taxon>Erysipelotrichales</taxon>
        <taxon>Erysipelotrichaceae</taxon>
        <taxon>Holdemania</taxon>
    </lineage>
</organism>
<dbReference type="Proteomes" id="UP000433575">
    <property type="component" value="Unassembled WGS sequence"/>
</dbReference>
<evidence type="ECO:0000313" key="4">
    <source>
        <dbReference type="Proteomes" id="UP000480929"/>
    </source>
</evidence>
<dbReference type="EMBL" id="WKPI01000001">
    <property type="protein sequence ID" value="MSC31814.1"/>
    <property type="molecule type" value="Genomic_DNA"/>
</dbReference>
<dbReference type="OrthoDB" id="3242805at2"/>